<gene>
    <name evidence="3" type="ORF">H131_10353</name>
</gene>
<dbReference type="AlphaFoldDB" id="R7ZES9"/>
<evidence type="ECO:0000313" key="4">
    <source>
        <dbReference type="Proteomes" id="UP000013911"/>
    </source>
</evidence>
<reference evidence="3 4" key="1">
    <citation type="submission" date="2013-04" db="EMBL/GenBank/DDBJ databases">
        <title>Draft genome of the heavy metal tolerant bacterium Lysinibacillus sphaericus strain OT4b.31.</title>
        <authorList>
            <person name="Pena-Montenegro T.D."/>
            <person name="Dussan J."/>
        </authorList>
    </citation>
    <scope>NUCLEOTIDE SEQUENCE [LARGE SCALE GENOMIC DNA]</scope>
    <source>
        <strain evidence="3 4">OT4b.31</strain>
    </source>
</reference>
<dbReference type="RefSeq" id="WP_010859019.1">
    <property type="nucleotide sequence ID" value="NZ_KB933398.1"/>
</dbReference>
<evidence type="ECO:0000256" key="1">
    <source>
        <dbReference type="SAM" id="MobiDB-lite"/>
    </source>
</evidence>
<dbReference type="HOGENOM" id="CLU_1784516_0_0_9"/>
<dbReference type="EMBL" id="AQPX01000017">
    <property type="protein sequence ID" value="EON72534.1"/>
    <property type="molecule type" value="Genomic_DNA"/>
</dbReference>
<protein>
    <recommendedName>
        <fullName evidence="2">General stress protein 17M-like domain-containing protein</fullName>
    </recommendedName>
</protein>
<dbReference type="PATRIC" id="fig|1285586.5.peg.2096"/>
<dbReference type="eggNOG" id="ENOG50334EH">
    <property type="taxonomic scope" value="Bacteria"/>
</dbReference>
<organism evidence="3 4">
    <name type="scientific">Lysinibacillus sphaericus OT4b.31</name>
    <dbReference type="NCBI Taxonomy" id="1285586"/>
    <lineage>
        <taxon>Bacteria</taxon>
        <taxon>Bacillati</taxon>
        <taxon>Bacillota</taxon>
        <taxon>Bacilli</taxon>
        <taxon>Bacillales</taxon>
        <taxon>Bacillaceae</taxon>
        <taxon>Lysinibacillus</taxon>
    </lineage>
</organism>
<feature type="compositionally biased region" description="Basic and acidic residues" evidence="1">
    <location>
        <begin position="151"/>
        <end position="174"/>
    </location>
</feature>
<comment type="caution">
    <text evidence="3">The sequence shown here is derived from an EMBL/GenBank/DDBJ whole genome shotgun (WGS) entry which is preliminary data.</text>
</comment>
<evidence type="ECO:0000259" key="2">
    <source>
        <dbReference type="Pfam" id="PF11181"/>
    </source>
</evidence>
<feature type="domain" description="General stress protein 17M-like" evidence="2">
    <location>
        <begin position="8"/>
        <end position="100"/>
    </location>
</feature>
<proteinExistence type="predicted"/>
<dbReference type="OrthoDB" id="2678178at2"/>
<evidence type="ECO:0000313" key="3">
    <source>
        <dbReference type="EMBL" id="EON72534.1"/>
    </source>
</evidence>
<sequence length="174" mass="20088">MMNEQNPQIEVAHTKDEMLHILESMRLAGYHTEDIHIIAKNQRQLEDVKWDPDVTTHAAGNWVDQFKSWFTGESAVTEGLKRFDLSEGQTAYYSQLVEQGAIVLFAERDDTSEPLITASDDEENRYRHDPLDPHVTAPGPFNDTVGNVETSEQREERLKAEERMNDAEQIRRYL</sequence>
<feature type="region of interest" description="Disordered" evidence="1">
    <location>
        <begin position="117"/>
        <end position="174"/>
    </location>
</feature>
<dbReference type="Pfam" id="PF11181">
    <property type="entry name" value="YflT"/>
    <property type="match status" value="1"/>
</dbReference>
<dbReference type="Proteomes" id="UP000013911">
    <property type="component" value="Unassembled WGS sequence"/>
</dbReference>
<name>R7ZES9_LYSSH</name>
<dbReference type="InterPro" id="IPR025889">
    <property type="entry name" value="GSP17M-like_dom"/>
</dbReference>
<accession>R7ZES9</accession>